<dbReference type="EMBL" id="NPDX01000004">
    <property type="protein sequence ID" value="PJZ83963.1"/>
    <property type="molecule type" value="Genomic_DNA"/>
</dbReference>
<reference evidence="1 2" key="1">
    <citation type="submission" date="2017-07" db="EMBL/GenBank/DDBJ databases">
        <title>Leptospira spp. isolated from tropical soils.</title>
        <authorList>
            <person name="Thibeaux R."/>
            <person name="Iraola G."/>
            <person name="Ferres I."/>
            <person name="Bierque E."/>
            <person name="Girault D."/>
            <person name="Soupe-Gilbert M.-E."/>
            <person name="Picardeau M."/>
            <person name="Goarant C."/>
        </authorList>
    </citation>
    <scope>NUCLEOTIDE SEQUENCE [LARGE SCALE GENOMIC DNA]</scope>
    <source>
        <strain evidence="1 2">FH2-B-A1</strain>
    </source>
</reference>
<dbReference type="OrthoDB" id="9792518at2"/>
<comment type="caution">
    <text evidence="1">The sequence shown here is derived from an EMBL/GenBank/DDBJ whole genome shotgun (WGS) entry which is preliminary data.</text>
</comment>
<dbReference type="AlphaFoldDB" id="A0A2N0AI92"/>
<organism evidence="1 2">
    <name type="scientific">Leptospira harrisiae</name>
    <dbReference type="NCBI Taxonomy" id="2023189"/>
    <lineage>
        <taxon>Bacteria</taxon>
        <taxon>Pseudomonadati</taxon>
        <taxon>Spirochaetota</taxon>
        <taxon>Spirochaetia</taxon>
        <taxon>Leptospirales</taxon>
        <taxon>Leptospiraceae</taxon>
        <taxon>Leptospira</taxon>
    </lineage>
</organism>
<proteinExistence type="predicted"/>
<gene>
    <name evidence="1" type="ORF">CH364_14510</name>
</gene>
<dbReference type="PANTHER" id="PTHR43885:SF1">
    <property type="entry name" value="SUPERFAMILY HYDROLASE, PUTATIVE (AFU_ORTHOLOGUE AFUA_4G13290)-RELATED"/>
    <property type="match status" value="1"/>
</dbReference>
<dbReference type="InterPro" id="IPR041492">
    <property type="entry name" value="HAD_2"/>
</dbReference>
<dbReference type="NCBIfam" id="TIGR01549">
    <property type="entry name" value="HAD-SF-IA-v1"/>
    <property type="match status" value="1"/>
</dbReference>
<dbReference type="Pfam" id="PF13419">
    <property type="entry name" value="HAD_2"/>
    <property type="match status" value="1"/>
</dbReference>
<accession>A0A2N0AI92</accession>
<evidence type="ECO:0000313" key="2">
    <source>
        <dbReference type="Proteomes" id="UP000232145"/>
    </source>
</evidence>
<dbReference type="Gene3D" id="1.10.260.80">
    <property type="match status" value="1"/>
</dbReference>
<dbReference type="InterPro" id="IPR023214">
    <property type="entry name" value="HAD_sf"/>
</dbReference>
<dbReference type="Gene3D" id="3.40.50.1000">
    <property type="entry name" value="HAD superfamily/HAD-like"/>
    <property type="match status" value="1"/>
</dbReference>
<dbReference type="NCBIfam" id="TIGR01509">
    <property type="entry name" value="HAD-SF-IA-v3"/>
    <property type="match status" value="1"/>
</dbReference>
<sequence>MKFYQKKKNWIFDMDGTLTIAMHNFSEIKRQLGLPEDTDILTSLSRLPPKESLEKHTLLDAIELEIARLANPSPGSFELLQKINLQSNNLGILTRNSFNNSVETLKVTGLFTYFQTDFIFCREHVLPKPDPEGIIRLMELWEANPNDTVMIGDYIYDLEAGKAAGVDTVYIDPEGKFPFKDAATHCIRQLDEILFL</sequence>
<protein>
    <submittedName>
        <fullName evidence="1">Phosphatase</fullName>
    </submittedName>
</protein>
<dbReference type="SFLD" id="SFLDG01129">
    <property type="entry name" value="C1.5:_HAD__Beta-PGM__Phosphata"/>
    <property type="match status" value="1"/>
</dbReference>
<name>A0A2N0AI92_9LEPT</name>
<dbReference type="Proteomes" id="UP000232145">
    <property type="component" value="Unassembled WGS sequence"/>
</dbReference>
<keyword evidence="2" id="KW-1185">Reference proteome</keyword>
<dbReference type="SFLD" id="SFLDS00003">
    <property type="entry name" value="Haloacid_Dehalogenase"/>
    <property type="match status" value="1"/>
</dbReference>
<dbReference type="InterPro" id="IPR036412">
    <property type="entry name" value="HAD-like_sf"/>
</dbReference>
<dbReference type="InterPro" id="IPR006439">
    <property type="entry name" value="HAD-SF_hydro_IA"/>
</dbReference>
<dbReference type="SUPFAM" id="SSF56784">
    <property type="entry name" value="HAD-like"/>
    <property type="match status" value="1"/>
</dbReference>
<dbReference type="RefSeq" id="WP_100744235.1">
    <property type="nucleotide sequence ID" value="NZ_NPDW01000002.1"/>
</dbReference>
<dbReference type="PANTHER" id="PTHR43885">
    <property type="entry name" value="HALOACID DEHALOGENASE-LIKE HYDROLASE"/>
    <property type="match status" value="1"/>
</dbReference>
<evidence type="ECO:0000313" key="1">
    <source>
        <dbReference type="EMBL" id="PJZ83963.1"/>
    </source>
</evidence>